<sequence length="170" mass="18429">MNAHQLSESLLGTSSLHLSNGTQNGKEISVRLEKDISNSLIKSENTKKRPFQKVHLLVMILILQLLLRTATQTPTAVQTPVTPVPVTPVSLVLIVVGTPLVSHLTPPPVAPIPPPPPVLAVSPPHPTNLLTISLLYREPREGLSWVLSEARKLLTNVPNPKHVMIGTLFS</sequence>
<proteinExistence type="predicted"/>
<dbReference type="AlphaFoldDB" id="A0A1B6IWC1"/>
<accession>A0A1B6IWC1</accession>
<reference evidence="1" key="1">
    <citation type="submission" date="2015-11" db="EMBL/GenBank/DDBJ databases">
        <title>De novo transcriptome assembly of four potential Pierce s Disease insect vectors from Arizona vineyards.</title>
        <authorList>
            <person name="Tassone E.E."/>
        </authorList>
    </citation>
    <scope>NUCLEOTIDE SEQUENCE</scope>
</reference>
<dbReference type="EMBL" id="GECU01016469">
    <property type="protein sequence ID" value="JAS91237.1"/>
    <property type="molecule type" value="Transcribed_RNA"/>
</dbReference>
<protein>
    <submittedName>
        <fullName evidence="1">Uncharacterized protein</fullName>
    </submittedName>
</protein>
<evidence type="ECO:0000313" key="1">
    <source>
        <dbReference type="EMBL" id="JAS91237.1"/>
    </source>
</evidence>
<gene>
    <name evidence="1" type="ORF">g.25202</name>
</gene>
<name>A0A1B6IWC1_9HEMI</name>
<organism evidence="1">
    <name type="scientific">Homalodisca liturata</name>
    <dbReference type="NCBI Taxonomy" id="320908"/>
    <lineage>
        <taxon>Eukaryota</taxon>
        <taxon>Metazoa</taxon>
        <taxon>Ecdysozoa</taxon>
        <taxon>Arthropoda</taxon>
        <taxon>Hexapoda</taxon>
        <taxon>Insecta</taxon>
        <taxon>Pterygota</taxon>
        <taxon>Neoptera</taxon>
        <taxon>Paraneoptera</taxon>
        <taxon>Hemiptera</taxon>
        <taxon>Auchenorrhyncha</taxon>
        <taxon>Membracoidea</taxon>
        <taxon>Cicadellidae</taxon>
        <taxon>Cicadellinae</taxon>
        <taxon>Proconiini</taxon>
        <taxon>Homalodisca</taxon>
    </lineage>
</organism>